<dbReference type="Pfam" id="PF04234">
    <property type="entry name" value="CopC"/>
    <property type="match status" value="1"/>
</dbReference>
<evidence type="ECO:0000256" key="2">
    <source>
        <dbReference type="ARBA" id="ARBA00022475"/>
    </source>
</evidence>
<comment type="caution">
    <text evidence="14">The sequence shown here is derived from an EMBL/GenBank/DDBJ whole genome shotgun (WGS) entry which is preliminary data.</text>
</comment>
<feature type="compositionally biased region" description="Low complexity" evidence="9">
    <location>
        <begin position="610"/>
        <end position="627"/>
    </location>
</feature>
<keyword evidence="6 10" id="KW-1133">Transmembrane helix</keyword>
<dbReference type="PANTHER" id="PTHR34820">
    <property type="entry name" value="INNER MEMBRANE PROTEIN YEBZ"/>
    <property type="match status" value="1"/>
</dbReference>
<sequence length="647" mass="65617">MATGRRTSVRLRLAAAALLAVTAGLVLPSGAAQAHAFLASSNPGDGQVLPVAPRQLTLEFSEHVELASTRIELSRGSEAPVALTGLRLVTSGGGDSAAGVEDTEEPVQVAAALPPLERGTYRISWETLSSDDLHRTSGDLVFGVQEAVAATAFSEPAPRPEEAAMRWAVLLGLALCLGGRLARWVLGRARPAAGPWAAAGCDRYAVWGAVGASLASVALLVDQLAPTGLRLDGLLAGGYGLRWAVRGAGLLLLVGATWTGRTRPSQTTSRGLLAAGTGLACVGTALLGHSGAGAAVSPTRVVATAAHLAGGLTWAGALAVLSAVVVRGHRAGRLSGADVRAALRAFGIPAAACVSVVAVTGLYLSSQVVGSVDALVLTVYGRTLLLKVVAAGLAGVLALANTVRLHGRGSRARQVPARAVLAEAGVALTILALTAVLTSGQPALEPQLVRPPAQPSSVAVDQQVGDLQEALAVRPNRPGPAVALVDVFDARRPSPGPVRSVEVSLVGPTGQPPQRVAAQPIGGGRWSAPLDLRDPGRLRLEVTVRRAGMGATTATFPWTVGRVPLPTRPTTLSTAPLGPALVDAAAGAALLVLLAWSVLLWRRRAARGPARVSRPAAAAAPSPTSPARDAELVGALPDRGVPTGTGR</sequence>
<keyword evidence="2" id="KW-1003">Cell membrane</keyword>
<evidence type="ECO:0000256" key="7">
    <source>
        <dbReference type="ARBA" id="ARBA00023008"/>
    </source>
</evidence>
<evidence type="ECO:0000256" key="8">
    <source>
        <dbReference type="ARBA" id="ARBA00023136"/>
    </source>
</evidence>
<feature type="transmembrane region" description="Helical" evidence="10">
    <location>
        <begin position="164"/>
        <end position="183"/>
    </location>
</feature>
<keyword evidence="3 10" id="KW-0812">Transmembrane</keyword>
<dbReference type="GO" id="GO:0005507">
    <property type="term" value="F:copper ion binding"/>
    <property type="evidence" value="ECO:0007669"/>
    <property type="project" value="InterPro"/>
</dbReference>
<dbReference type="InterPro" id="IPR006311">
    <property type="entry name" value="TAT_signal"/>
</dbReference>
<comment type="subcellular location">
    <subcellularLocation>
        <location evidence="1">Cell membrane</location>
        <topology evidence="1">Multi-pass membrane protein</topology>
    </subcellularLocation>
</comment>
<keyword evidence="8 10" id="KW-0472">Membrane</keyword>
<evidence type="ECO:0000259" key="12">
    <source>
        <dbReference type="Pfam" id="PF04234"/>
    </source>
</evidence>
<dbReference type="GO" id="GO:0005886">
    <property type="term" value="C:plasma membrane"/>
    <property type="evidence" value="ECO:0007669"/>
    <property type="project" value="UniProtKB-SubCell"/>
</dbReference>
<evidence type="ECO:0000256" key="1">
    <source>
        <dbReference type="ARBA" id="ARBA00004651"/>
    </source>
</evidence>
<dbReference type="InterPro" id="IPR007348">
    <property type="entry name" value="CopC_dom"/>
</dbReference>
<evidence type="ECO:0000259" key="13">
    <source>
        <dbReference type="Pfam" id="PF05425"/>
    </source>
</evidence>
<feature type="signal peptide" evidence="11">
    <location>
        <begin position="1"/>
        <end position="34"/>
    </location>
</feature>
<keyword evidence="7" id="KW-0186">Copper</keyword>
<dbReference type="RefSeq" id="WP_141789393.1">
    <property type="nucleotide sequence ID" value="NZ_BAAAKX010000018.1"/>
</dbReference>
<feature type="transmembrane region" description="Helical" evidence="10">
    <location>
        <begin position="580"/>
        <end position="601"/>
    </location>
</feature>
<feature type="transmembrane region" description="Helical" evidence="10">
    <location>
        <begin position="272"/>
        <end position="292"/>
    </location>
</feature>
<evidence type="ECO:0000256" key="6">
    <source>
        <dbReference type="ARBA" id="ARBA00022989"/>
    </source>
</evidence>
<evidence type="ECO:0000256" key="11">
    <source>
        <dbReference type="SAM" id="SignalP"/>
    </source>
</evidence>
<dbReference type="Proteomes" id="UP000319514">
    <property type="component" value="Unassembled WGS sequence"/>
</dbReference>
<reference evidence="14 15" key="1">
    <citation type="submission" date="2019-06" db="EMBL/GenBank/DDBJ databases">
        <title>Sequencing the genomes of 1000 actinobacteria strains.</title>
        <authorList>
            <person name="Klenk H.-P."/>
        </authorList>
    </citation>
    <scope>NUCLEOTIDE SEQUENCE [LARGE SCALE GENOMIC DNA]</scope>
    <source>
        <strain evidence="14 15">DSM 18082</strain>
    </source>
</reference>
<evidence type="ECO:0000256" key="3">
    <source>
        <dbReference type="ARBA" id="ARBA00022692"/>
    </source>
</evidence>
<feature type="transmembrane region" description="Helical" evidence="10">
    <location>
        <begin position="304"/>
        <end position="326"/>
    </location>
</feature>
<dbReference type="Pfam" id="PF05425">
    <property type="entry name" value="CopD"/>
    <property type="match status" value="1"/>
</dbReference>
<dbReference type="GO" id="GO:0006825">
    <property type="term" value="P:copper ion transport"/>
    <property type="evidence" value="ECO:0007669"/>
    <property type="project" value="InterPro"/>
</dbReference>
<dbReference type="SUPFAM" id="SSF81296">
    <property type="entry name" value="E set domains"/>
    <property type="match status" value="1"/>
</dbReference>
<dbReference type="InterPro" id="IPR032694">
    <property type="entry name" value="CopC/D"/>
</dbReference>
<dbReference type="PROSITE" id="PS51318">
    <property type="entry name" value="TAT"/>
    <property type="match status" value="1"/>
</dbReference>
<feature type="chain" id="PRO_5021787037" evidence="11">
    <location>
        <begin position="35"/>
        <end position="647"/>
    </location>
</feature>
<feature type="region of interest" description="Disordered" evidence="9">
    <location>
        <begin position="610"/>
        <end position="647"/>
    </location>
</feature>
<evidence type="ECO:0000256" key="10">
    <source>
        <dbReference type="SAM" id="Phobius"/>
    </source>
</evidence>
<keyword evidence="5 11" id="KW-0732">Signal</keyword>
<evidence type="ECO:0000313" key="14">
    <source>
        <dbReference type="EMBL" id="TQL61640.1"/>
    </source>
</evidence>
<dbReference type="GO" id="GO:0046688">
    <property type="term" value="P:response to copper ion"/>
    <property type="evidence" value="ECO:0007669"/>
    <property type="project" value="InterPro"/>
</dbReference>
<dbReference type="InterPro" id="IPR008457">
    <property type="entry name" value="Cu-R_CopD_dom"/>
</dbReference>
<evidence type="ECO:0000256" key="4">
    <source>
        <dbReference type="ARBA" id="ARBA00022723"/>
    </source>
</evidence>
<feature type="transmembrane region" description="Helical" evidence="10">
    <location>
        <begin position="204"/>
        <end position="221"/>
    </location>
</feature>
<evidence type="ECO:0000256" key="5">
    <source>
        <dbReference type="ARBA" id="ARBA00022729"/>
    </source>
</evidence>
<dbReference type="OrthoDB" id="5242236at2"/>
<dbReference type="Gene3D" id="2.60.40.1220">
    <property type="match status" value="1"/>
</dbReference>
<dbReference type="InterPro" id="IPR014756">
    <property type="entry name" value="Ig_E-set"/>
</dbReference>
<feature type="domain" description="CopC" evidence="12">
    <location>
        <begin position="35"/>
        <end position="144"/>
    </location>
</feature>
<name>A0A542ZN62_9MICO</name>
<dbReference type="PANTHER" id="PTHR34820:SF4">
    <property type="entry name" value="INNER MEMBRANE PROTEIN YEBZ"/>
    <property type="match status" value="1"/>
</dbReference>
<proteinExistence type="predicted"/>
<evidence type="ECO:0000313" key="15">
    <source>
        <dbReference type="Proteomes" id="UP000319514"/>
    </source>
</evidence>
<dbReference type="GO" id="GO:0042597">
    <property type="term" value="C:periplasmic space"/>
    <property type="evidence" value="ECO:0007669"/>
    <property type="project" value="InterPro"/>
</dbReference>
<feature type="transmembrane region" description="Helical" evidence="10">
    <location>
        <begin position="415"/>
        <end position="437"/>
    </location>
</feature>
<dbReference type="EMBL" id="VFOQ01000001">
    <property type="protein sequence ID" value="TQL61640.1"/>
    <property type="molecule type" value="Genomic_DNA"/>
</dbReference>
<keyword evidence="4" id="KW-0479">Metal-binding</keyword>
<gene>
    <name evidence="14" type="ORF">FB474_3054</name>
</gene>
<feature type="domain" description="Copper resistance protein D" evidence="13">
    <location>
        <begin position="341"/>
        <end position="437"/>
    </location>
</feature>
<feature type="transmembrane region" description="Helical" evidence="10">
    <location>
        <begin position="346"/>
        <end position="364"/>
    </location>
</feature>
<keyword evidence="15" id="KW-1185">Reference proteome</keyword>
<accession>A0A542ZN62</accession>
<organism evidence="14 15">
    <name type="scientific">Oryzihumus leptocrescens</name>
    <dbReference type="NCBI Taxonomy" id="297536"/>
    <lineage>
        <taxon>Bacteria</taxon>
        <taxon>Bacillati</taxon>
        <taxon>Actinomycetota</taxon>
        <taxon>Actinomycetes</taxon>
        <taxon>Micrococcales</taxon>
        <taxon>Intrasporangiaceae</taxon>
        <taxon>Oryzihumus</taxon>
    </lineage>
</organism>
<feature type="transmembrane region" description="Helical" evidence="10">
    <location>
        <begin position="384"/>
        <end position="403"/>
    </location>
</feature>
<feature type="transmembrane region" description="Helical" evidence="10">
    <location>
        <begin position="241"/>
        <end position="260"/>
    </location>
</feature>
<dbReference type="AlphaFoldDB" id="A0A542ZN62"/>
<evidence type="ECO:0000256" key="9">
    <source>
        <dbReference type="SAM" id="MobiDB-lite"/>
    </source>
</evidence>
<dbReference type="InterPro" id="IPR014755">
    <property type="entry name" value="Cu-Rt/internalin_Ig-like"/>
</dbReference>
<protein>
    <submittedName>
        <fullName evidence="14">Copper transport protein</fullName>
    </submittedName>
</protein>